<dbReference type="GO" id="GO:0005783">
    <property type="term" value="C:endoplasmic reticulum"/>
    <property type="evidence" value="ECO:0007669"/>
    <property type="project" value="TreeGrafter"/>
</dbReference>
<comment type="pathway">
    <text evidence="3">Sphingolipid metabolism.</text>
</comment>
<dbReference type="GO" id="GO:0016020">
    <property type="term" value="C:membrane"/>
    <property type="evidence" value="ECO:0007669"/>
    <property type="project" value="GOC"/>
</dbReference>
<keyword evidence="6 12" id="KW-0808">Transferase</keyword>
<feature type="domain" description="Aminotransferase class I/classII large" evidence="11">
    <location>
        <begin position="146"/>
        <end position="425"/>
    </location>
</feature>
<proteinExistence type="inferred from homology"/>
<dbReference type="OrthoDB" id="3168162at2759"/>
<dbReference type="GO" id="GO:0030170">
    <property type="term" value="F:pyridoxal phosphate binding"/>
    <property type="evidence" value="ECO:0007669"/>
    <property type="project" value="InterPro"/>
</dbReference>
<evidence type="ECO:0000313" key="12">
    <source>
        <dbReference type="EMBL" id="CBQ73919.1"/>
    </source>
</evidence>
<evidence type="ECO:0000256" key="6">
    <source>
        <dbReference type="ARBA" id="ARBA00022679"/>
    </source>
</evidence>
<accession>E7A2Z6</accession>
<dbReference type="EMBL" id="FQ311474">
    <property type="protein sequence ID" value="CBQ73919.1"/>
    <property type="molecule type" value="Genomic_DNA"/>
</dbReference>
<dbReference type="GO" id="GO:0046513">
    <property type="term" value="P:ceramide biosynthetic process"/>
    <property type="evidence" value="ECO:0007669"/>
    <property type="project" value="TreeGrafter"/>
</dbReference>
<dbReference type="SUPFAM" id="SSF53383">
    <property type="entry name" value="PLP-dependent transferases"/>
    <property type="match status" value="1"/>
</dbReference>
<dbReference type="Pfam" id="PF00155">
    <property type="entry name" value="Aminotran_1_2"/>
    <property type="match status" value="1"/>
</dbReference>
<dbReference type="Proteomes" id="UP000008867">
    <property type="component" value="Chromosome 9"/>
</dbReference>
<dbReference type="HOGENOM" id="CLU_015846_0_2_1"/>
<evidence type="ECO:0000256" key="4">
    <source>
        <dbReference type="ARBA" id="ARBA00008392"/>
    </source>
</evidence>
<comment type="similarity">
    <text evidence="4">Belongs to the class-II pyridoxal-phosphate-dependent aminotransferase family.</text>
</comment>
<name>E7A2Z6_SPORE</name>
<organism evidence="12 13">
    <name type="scientific">Sporisorium reilianum (strain SRZ2)</name>
    <name type="common">Maize head smut fungus</name>
    <dbReference type="NCBI Taxonomy" id="999809"/>
    <lineage>
        <taxon>Eukaryota</taxon>
        <taxon>Fungi</taxon>
        <taxon>Dikarya</taxon>
        <taxon>Basidiomycota</taxon>
        <taxon>Ustilaginomycotina</taxon>
        <taxon>Ustilaginomycetes</taxon>
        <taxon>Ustilaginales</taxon>
        <taxon>Ustilaginaceae</taxon>
        <taxon>Sporisorium</taxon>
    </lineage>
</organism>
<dbReference type="VEuPathDB" id="FungiDB:sr14507"/>
<evidence type="ECO:0000256" key="2">
    <source>
        <dbReference type="ARBA" id="ARBA00004760"/>
    </source>
</evidence>
<keyword evidence="9" id="KW-0443">Lipid metabolism</keyword>
<dbReference type="InterPro" id="IPR015421">
    <property type="entry name" value="PyrdxlP-dep_Trfase_major"/>
</dbReference>
<keyword evidence="10" id="KW-0012">Acyltransferase</keyword>
<dbReference type="AlphaFoldDB" id="E7A2Z6"/>
<evidence type="ECO:0000313" key="13">
    <source>
        <dbReference type="Proteomes" id="UP000008867"/>
    </source>
</evidence>
<dbReference type="Gene3D" id="3.90.1150.10">
    <property type="entry name" value="Aspartate Aminotransferase, domain 1"/>
    <property type="match status" value="1"/>
</dbReference>
<dbReference type="GO" id="GO:0046512">
    <property type="term" value="P:sphingosine biosynthetic process"/>
    <property type="evidence" value="ECO:0007669"/>
    <property type="project" value="TreeGrafter"/>
</dbReference>
<gene>
    <name evidence="12" type="ORF">sr14507</name>
</gene>
<evidence type="ECO:0000259" key="11">
    <source>
        <dbReference type="Pfam" id="PF00155"/>
    </source>
</evidence>
<dbReference type="InterPro" id="IPR015422">
    <property type="entry name" value="PyrdxlP-dep_Trfase_small"/>
</dbReference>
<evidence type="ECO:0000256" key="10">
    <source>
        <dbReference type="ARBA" id="ARBA00023315"/>
    </source>
</evidence>
<comment type="pathway">
    <text evidence="2">Lipid metabolism; sphingolipid metabolism.</text>
</comment>
<reference evidence="12 13" key="1">
    <citation type="journal article" date="2010" name="Science">
        <title>Pathogenicity determinants in smut fungi revealed by genome comparison.</title>
        <authorList>
            <person name="Schirawski J."/>
            <person name="Mannhaupt G."/>
            <person name="Muench K."/>
            <person name="Brefort T."/>
            <person name="Schipper K."/>
            <person name="Doehlemann G."/>
            <person name="Di Stasio M."/>
            <person name="Roessel N."/>
            <person name="Mendoza-Mendoza A."/>
            <person name="Pester D."/>
            <person name="Mueller O."/>
            <person name="Winterberg B."/>
            <person name="Meyer E."/>
            <person name="Ghareeb H."/>
            <person name="Wollenberg T."/>
            <person name="Muensterkoetter M."/>
            <person name="Wong P."/>
            <person name="Walter M."/>
            <person name="Stukenbrock E."/>
            <person name="Gueldener U."/>
            <person name="Kahmann R."/>
        </authorList>
    </citation>
    <scope>NUCLEOTIDE SEQUENCE [LARGE SCALE GENOMIC DNA]</scope>
    <source>
        <strain evidence="13">SRZ2</strain>
    </source>
</reference>
<dbReference type="EC" id="2.3.1.50" evidence="5"/>
<keyword evidence="8" id="KW-0746">Sphingolipid metabolism</keyword>
<dbReference type="InterPro" id="IPR004839">
    <property type="entry name" value="Aminotransferase_I/II_large"/>
</dbReference>
<comment type="cofactor">
    <cofactor evidence="1">
        <name>pyridoxal 5'-phosphate</name>
        <dbReference type="ChEBI" id="CHEBI:597326"/>
    </cofactor>
</comment>
<dbReference type="Gene3D" id="3.40.640.10">
    <property type="entry name" value="Type I PLP-dependent aspartate aminotransferase-like (Major domain)"/>
    <property type="match status" value="1"/>
</dbReference>
<evidence type="ECO:0000256" key="9">
    <source>
        <dbReference type="ARBA" id="ARBA00023098"/>
    </source>
</evidence>
<dbReference type="InterPro" id="IPR050087">
    <property type="entry name" value="AON_synthase_class-II"/>
</dbReference>
<keyword evidence="7" id="KW-0663">Pyridoxal phosphate</keyword>
<dbReference type="PANTHER" id="PTHR13693:SF2">
    <property type="entry name" value="SERINE PALMITOYLTRANSFERASE 1"/>
    <property type="match status" value="1"/>
</dbReference>
<evidence type="ECO:0000256" key="7">
    <source>
        <dbReference type="ARBA" id="ARBA00022898"/>
    </source>
</evidence>
<dbReference type="PANTHER" id="PTHR13693">
    <property type="entry name" value="CLASS II AMINOTRANSFERASE/8-AMINO-7-OXONONANOATE SYNTHASE"/>
    <property type="match status" value="1"/>
</dbReference>
<evidence type="ECO:0000256" key="1">
    <source>
        <dbReference type="ARBA" id="ARBA00001933"/>
    </source>
</evidence>
<dbReference type="InterPro" id="IPR015424">
    <property type="entry name" value="PyrdxlP-dep_Trfase"/>
</dbReference>
<protein>
    <recommendedName>
        <fullName evidence="5">serine C-palmitoyltransferase</fullName>
        <ecNumber evidence="5">2.3.1.50</ecNumber>
    </recommendedName>
</protein>
<evidence type="ECO:0000256" key="3">
    <source>
        <dbReference type="ARBA" id="ARBA00004991"/>
    </source>
</evidence>
<keyword evidence="13" id="KW-1185">Reference proteome</keyword>
<sequence>MAAADTIPSEHASAAVSAMTEYFHAAVTLAAENFKKVPGSAIIARYVASSYQNDPIRSLLELFLVLFALRTVLQSRTRGGASGKNFVNLSAREIDDLVAEFKPEPLCAPLTPAESRELASIPTIIGGASSKPKISLASHNAGKPTQVMNLASYNFTNLAGHDAVKDKAIETLRNYGVGSCSPPGFYGTIDVHMQLENDIARFLGTQKCIIYSQGFSTISSVIPAFSKRGDIIVADRGVNYAIQKGIQISRSTVYWYDHNDIDSLEATLEQVKRDTKRRNGPLTRRFIVTEGIFEADGALIDLPKIQELKKRYKFRLILDESISFGTVGATGRGLTELYNVPAADVEILVGSMANTLGAAGGFCAGSDEVVFHQRINGTSFVFSAALPAMLAVAASTALSYMVSQPSILSNLHDNVKAFRSVLDHVESLRISSDPRSPLVHIQIRSKTHRHPDTPADKFDKGKNSLAVGDVSLTLANSNDGKRIAAAGPQEHDLSVDEQLRLLQAIVDDALEHGIFISRMKRLPSINPKVLEVAPESRPNIRVAVSTAFTKKEMEKAANVIKASAIKVLGKRR</sequence>
<dbReference type="eggNOG" id="KOG1358">
    <property type="taxonomic scope" value="Eukaryota"/>
</dbReference>
<evidence type="ECO:0000256" key="8">
    <source>
        <dbReference type="ARBA" id="ARBA00022919"/>
    </source>
</evidence>
<dbReference type="GO" id="GO:0004758">
    <property type="term" value="F:serine C-palmitoyltransferase activity"/>
    <property type="evidence" value="ECO:0007669"/>
    <property type="project" value="TreeGrafter"/>
</dbReference>
<evidence type="ECO:0000256" key="5">
    <source>
        <dbReference type="ARBA" id="ARBA00013220"/>
    </source>
</evidence>